<dbReference type="OrthoDB" id="5609458at2"/>
<sequence>MLIPKTPNTSPLLTRQEAAEYLGVSPATLAKWASEKTQALPYIKVGRLVRYRIADLDAYISHSVAE</sequence>
<organism evidence="2 3">
    <name type="scientific">Nitrosomonas communis</name>
    <dbReference type="NCBI Taxonomy" id="44574"/>
    <lineage>
        <taxon>Bacteria</taxon>
        <taxon>Pseudomonadati</taxon>
        <taxon>Pseudomonadota</taxon>
        <taxon>Betaproteobacteria</taxon>
        <taxon>Nitrosomonadales</taxon>
        <taxon>Nitrosomonadaceae</taxon>
        <taxon>Nitrosomonas</taxon>
    </lineage>
</organism>
<evidence type="ECO:0000313" key="2">
    <source>
        <dbReference type="EMBL" id="SFM54346.1"/>
    </source>
</evidence>
<name>A0A1I4RQ90_9PROT</name>
<proteinExistence type="predicted"/>
<dbReference type="AlphaFoldDB" id="A0A1I4RQ90"/>
<keyword evidence="3" id="KW-1185">Reference proteome</keyword>
<dbReference type="InterPro" id="IPR010093">
    <property type="entry name" value="SinI_DNA-bd"/>
</dbReference>
<dbReference type="InterPro" id="IPR009061">
    <property type="entry name" value="DNA-bd_dom_put_sf"/>
</dbReference>
<dbReference type="Pfam" id="PF12728">
    <property type="entry name" value="HTH_17"/>
    <property type="match status" value="1"/>
</dbReference>
<feature type="domain" description="Helix-turn-helix" evidence="1">
    <location>
        <begin position="12"/>
        <end position="61"/>
    </location>
</feature>
<dbReference type="SUPFAM" id="SSF46955">
    <property type="entry name" value="Putative DNA-binding domain"/>
    <property type="match status" value="1"/>
</dbReference>
<dbReference type="InterPro" id="IPR036388">
    <property type="entry name" value="WH-like_DNA-bd_sf"/>
</dbReference>
<dbReference type="InterPro" id="IPR041657">
    <property type="entry name" value="HTH_17"/>
</dbReference>
<dbReference type="Proteomes" id="UP000183287">
    <property type="component" value="Unassembled WGS sequence"/>
</dbReference>
<dbReference type="EMBL" id="FOUB01000034">
    <property type="protein sequence ID" value="SFM54346.1"/>
    <property type="molecule type" value="Genomic_DNA"/>
</dbReference>
<evidence type="ECO:0000259" key="1">
    <source>
        <dbReference type="Pfam" id="PF12728"/>
    </source>
</evidence>
<dbReference type="GO" id="GO:0003677">
    <property type="term" value="F:DNA binding"/>
    <property type="evidence" value="ECO:0007669"/>
    <property type="project" value="InterPro"/>
</dbReference>
<evidence type="ECO:0000313" key="3">
    <source>
        <dbReference type="Proteomes" id="UP000183287"/>
    </source>
</evidence>
<reference evidence="3" key="1">
    <citation type="submission" date="2016-10" db="EMBL/GenBank/DDBJ databases">
        <authorList>
            <person name="Varghese N."/>
            <person name="Submissions S."/>
        </authorList>
    </citation>
    <scope>NUCLEOTIDE SEQUENCE [LARGE SCALE GENOMIC DNA]</scope>
    <source>
        <strain evidence="3">Nm44</strain>
    </source>
</reference>
<protein>
    <submittedName>
        <fullName evidence="2">DNA binding domain-containing protein, excisionase family</fullName>
    </submittedName>
</protein>
<dbReference type="NCBIfam" id="TIGR01764">
    <property type="entry name" value="excise"/>
    <property type="match status" value="1"/>
</dbReference>
<accession>A0A1I4RQ90</accession>
<dbReference type="RefSeq" id="WP_074905898.1">
    <property type="nucleotide sequence ID" value="NZ_FOUB01000034.1"/>
</dbReference>
<dbReference type="Gene3D" id="1.10.10.10">
    <property type="entry name" value="Winged helix-like DNA-binding domain superfamily/Winged helix DNA-binding domain"/>
    <property type="match status" value="1"/>
</dbReference>
<gene>
    <name evidence="2" type="ORF">SAMN05421863_103434</name>
</gene>